<evidence type="ECO:0000313" key="2">
    <source>
        <dbReference type="RefSeq" id="XP_075077125.1"/>
    </source>
</evidence>
<dbReference type="RefSeq" id="XP_075077125.1">
    <property type="nucleotide sequence ID" value="XM_075221024.1"/>
</dbReference>
<reference evidence="1" key="1">
    <citation type="journal article" date="2014" name="Nat. Commun.">
        <title>The tobacco genome sequence and its comparison with those of tomato and potato.</title>
        <authorList>
            <person name="Sierro N."/>
            <person name="Battey J.N."/>
            <person name="Ouadi S."/>
            <person name="Bakaher N."/>
            <person name="Bovet L."/>
            <person name="Willig A."/>
            <person name="Goepfert S."/>
            <person name="Peitsch M.C."/>
            <person name="Ivanov N.V."/>
        </authorList>
    </citation>
    <scope>NUCLEOTIDE SEQUENCE [LARGE SCALE GENOMIC DNA]</scope>
</reference>
<reference evidence="2" key="2">
    <citation type="submission" date="2025-08" db="UniProtKB">
        <authorList>
            <consortium name="RefSeq"/>
        </authorList>
    </citation>
    <scope>IDENTIFICATION</scope>
    <source>
        <tissue evidence="2">Leaf</tissue>
    </source>
</reference>
<proteinExistence type="predicted"/>
<keyword evidence="1" id="KW-1185">Reference proteome</keyword>
<sequence>MSNINGKIWIFFDAAVVWELVMDTEQQVTIKLYYQDIGQYIMLTFIYAKCSLPERMELWDNLYFLASDMEFPWVVGGDFNIVLHEYEKIGGGQFTLLNMKTLPFNLFSTIGVEHLIRTRSDHAPLFMSCGEQATNIIKPFKFLNFWAKHETFKEVVRQNSISDYIGGPYIMFKQKLKRMKIYLYKWSKETYRDIFKQLSIREDIVKLKEMLLKEEPTVENRIVLEKAQAELKRYLSIEEQYWKQKAGMTWFAEGDRNTRFFHNHVNGKR</sequence>
<organism evidence="1 2">
    <name type="scientific">Nicotiana tabacum</name>
    <name type="common">Common tobacco</name>
    <dbReference type="NCBI Taxonomy" id="4097"/>
    <lineage>
        <taxon>Eukaryota</taxon>
        <taxon>Viridiplantae</taxon>
        <taxon>Streptophyta</taxon>
        <taxon>Embryophyta</taxon>
        <taxon>Tracheophyta</taxon>
        <taxon>Spermatophyta</taxon>
        <taxon>Magnoliopsida</taxon>
        <taxon>eudicotyledons</taxon>
        <taxon>Gunneridae</taxon>
        <taxon>Pentapetalae</taxon>
        <taxon>asterids</taxon>
        <taxon>lamiids</taxon>
        <taxon>Solanales</taxon>
        <taxon>Solanaceae</taxon>
        <taxon>Nicotianoideae</taxon>
        <taxon>Nicotianeae</taxon>
        <taxon>Nicotiana</taxon>
    </lineage>
</organism>
<accession>A0AC58RWR7</accession>
<name>A0AC58RWR7_TOBAC</name>
<evidence type="ECO:0000313" key="1">
    <source>
        <dbReference type="Proteomes" id="UP000790787"/>
    </source>
</evidence>
<dbReference type="Proteomes" id="UP000790787">
    <property type="component" value="Chromosome 9"/>
</dbReference>
<gene>
    <name evidence="2" type="primary">LOC142163874</name>
</gene>
<protein>
    <submittedName>
        <fullName evidence="2">Uncharacterized protein LOC142163874</fullName>
    </submittedName>
</protein>